<reference evidence="4" key="1">
    <citation type="submission" date="2022-06" db="EMBL/GenBank/DDBJ databases">
        <title>Genomic Encyclopedia of Archaeal and Bacterial Type Strains, Phase II (KMG-II): from individual species to whole genera.</title>
        <authorList>
            <person name="Goeker M."/>
        </authorList>
    </citation>
    <scope>NUCLEOTIDE SEQUENCE</scope>
    <source>
        <strain evidence="4">DSM 26652</strain>
    </source>
</reference>
<keyword evidence="5" id="KW-1185">Reference proteome</keyword>
<dbReference type="PANTHER" id="PTHR43249">
    <property type="entry name" value="UDP-N-ACETYL-2-AMINO-2-DEOXY-D-GLUCURONATE OXIDASE"/>
    <property type="match status" value="1"/>
</dbReference>
<proteinExistence type="predicted"/>
<name>A0A9X2JWK3_9MICO</name>
<dbReference type="Proteomes" id="UP001139493">
    <property type="component" value="Unassembled WGS sequence"/>
</dbReference>
<dbReference type="Pfam" id="PF22725">
    <property type="entry name" value="GFO_IDH_MocA_C3"/>
    <property type="match status" value="1"/>
</dbReference>
<dbReference type="Gene3D" id="3.40.50.720">
    <property type="entry name" value="NAD(P)-binding Rossmann-like Domain"/>
    <property type="match status" value="1"/>
</dbReference>
<feature type="domain" description="Gfo/Idh/MocA-like oxidoreductase N-terminal" evidence="2">
    <location>
        <begin position="11"/>
        <end position="120"/>
    </location>
</feature>
<protein>
    <submittedName>
        <fullName evidence="4">Dehydrogenase</fullName>
    </submittedName>
</protein>
<dbReference type="SUPFAM" id="SSF55347">
    <property type="entry name" value="Glyceraldehyde-3-phosphate dehydrogenase-like, C-terminal domain"/>
    <property type="match status" value="1"/>
</dbReference>
<organism evidence="4 5">
    <name type="scientific">Promicromonospora thailandica</name>
    <dbReference type="NCBI Taxonomy" id="765201"/>
    <lineage>
        <taxon>Bacteria</taxon>
        <taxon>Bacillati</taxon>
        <taxon>Actinomycetota</taxon>
        <taxon>Actinomycetes</taxon>
        <taxon>Micrococcales</taxon>
        <taxon>Promicromonosporaceae</taxon>
        <taxon>Promicromonospora</taxon>
    </lineage>
</organism>
<dbReference type="EMBL" id="JAMTCS010000009">
    <property type="protein sequence ID" value="MCP2265637.1"/>
    <property type="molecule type" value="Genomic_DNA"/>
</dbReference>
<dbReference type="InterPro" id="IPR055170">
    <property type="entry name" value="GFO_IDH_MocA-like_dom"/>
</dbReference>
<dbReference type="InterPro" id="IPR036291">
    <property type="entry name" value="NAD(P)-bd_dom_sf"/>
</dbReference>
<dbReference type="AlphaFoldDB" id="A0A9X2JWK3"/>
<gene>
    <name evidence="4" type="ORF">APR03_002995</name>
</gene>
<evidence type="ECO:0000313" key="4">
    <source>
        <dbReference type="EMBL" id="MCP2265637.1"/>
    </source>
</evidence>
<dbReference type="PANTHER" id="PTHR43249:SF1">
    <property type="entry name" value="D-GLUCOSIDE 3-DEHYDROGENASE"/>
    <property type="match status" value="1"/>
</dbReference>
<comment type="caution">
    <text evidence="4">The sequence shown here is derived from an EMBL/GenBank/DDBJ whole genome shotgun (WGS) entry which is preliminary data.</text>
</comment>
<sequence>MPPNDRPGGLGVGIVGMGGIGVLHARAVAELAGRARLVAFSGAGTPGVPGAVRLAPQEVITHPDVDVVAVCTPSGTHAALTLTALEAGRHVVVEKPLALGTGDALRVARTAHDRGRTVSMIAQRRLEPGHVALRRALDAGALGELRLVTAHLHWHRDDAYYRTAGWRSAADQGGGSLMNQGVHTVDLLRWLCGPVESVTAQSGTLAHAIAAEDTTAATLRFASGALGVLTTTTATPPGFPATIALYGARGSVELGQGEVLRWDVPGVPPPPAGSRASGAADPLAIGHAGHLAQWTRVVDALEAGAPVPVGVDDAVETVRLLCAIEEAAATGRQVHPGSL</sequence>
<keyword evidence="1" id="KW-0520">NAD</keyword>
<dbReference type="Pfam" id="PF01408">
    <property type="entry name" value="GFO_IDH_MocA"/>
    <property type="match status" value="1"/>
</dbReference>
<dbReference type="Gene3D" id="3.30.360.10">
    <property type="entry name" value="Dihydrodipicolinate Reductase, domain 2"/>
    <property type="match status" value="1"/>
</dbReference>
<dbReference type="GO" id="GO:0000166">
    <property type="term" value="F:nucleotide binding"/>
    <property type="evidence" value="ECO:0007669"/>
    <property type="project" value="InterPro"/>
</dbReference>
<feature type="domain" description="GFO/IDH/MocA-like oxidoreductase" evidence="3">
    <location>
        <begin position="131"/>
        <end position="253"/>
    </location>
</feature>
<evidence type="ECO:0000256" key="1">
    <source>
        <dbReference type="ARBA" id="ARBA00023027"/>
    </source>
</evidence>
<accession>A0A9X2JWK3</accession>
<evidence type="ECO:0000259" key="3">
    <source>
        <dbReference type="Pfam" id="PF22725"/>
    </source>
</evidence>
<evidence type="ECO:0000259" key="2">
    <source>
        <dbReference type="Pfam" id="PF01408"/>
    </source>
</evidence>
<dbReference type="InterPro" id="IPR000683">
    <property type="entry name" value="Gfo/Idh/MocA-like_OxRdtase_N"/>
</dbReference>
<evidence type="ECO:0000313" key="5">
    <source>
        <dbReference type="Proteomes" id="UP001139493"/>
    </source>
</evidence>
<dbReference type="SUPFAM" id="SSF51735">
    <property type="entry name" value="NAD(P)-binding Rossmann-fold domains"/>
    <property type="match status" value="1"/>
</dbReference>
<dbReference type="InterPro" id="IPR052515">
    <property type="entry name" value="Gfo/Idh/MocA_Oxidoreductase"/>
</dbReference>
<dbReference type="RefSeq" id="WP_253836925.1">
    <property type="nucleotide sequence ID" value="NZ_JAMTCS010000009.1"/>
</dbReference>